<evidence type="ECO:0000313" key="5">
    <source>
        <dbReference type="Proteomes" id="UP000504637"/>
    </source>
</evidence>
<dbReference type="GO" id="GO:0003697">
    <property type="term" value="F:single-stranded DNA binding"/>
    <property type="evidence" value="ECO:0007669"/>
    <property type="project" value="TreeGrafter"/>
</dbReference>
<dbReference type="GO" id="GO:0005634">
    <property type="term" value="C:nucleus"/>
    <property type="evidence" value="ECO:0007669"/>
    <property type="project" value="InterPro"/>
</dbReference>
<dbReference type="Proteomes" id="UP000504637">
    <property type="component" value="Unplaced"/>
</dbReference>
<organism evidence="6">
    <name type="scientific">Dissoconium aciculare CBS 342.82</name>
    <dbReference type="NCBI Taxonomy" id="1314786"/>
    <lineage>
        <taxon>Eukaryota</taxon>
        <taxon>Fungi</taxon>
        <taxon>Dikarya</taxon>
        <taxon>Ascomycota</taxon>
        <taxon>Pezizomycotina</taxon>
        <taxon>Dothideomycetes</taxon>
        <taxon>Dothideomycetidae</taxon>
        <taxon>Mycosphaerellales</taxon>
        <taxon>Dissoconiaceae</taxon>
        <taxon>Dissoconium</taxon>
    </lineage>
</organism>
<dbReference type="RefSeq" id="XP_033464068.1">
    <property type="nucleotide sequence ID" value="XM_033600701.1"/>
</dbReference>
<dbReference type="Gene3D" id="3.30.870.10">
    <property type="entry name" value="Endonuclease Chain A"/>
    <property type="match status" value="2"/>
</dbReference>
<evidence type="ECO:0000256" key="4">
    <source>
        <dbReference type="SAM" id="MobiDB-lite"/>
    </source>
</evidence>
<dbReference type="PANTHER" id="PTHR12415:SF4">
    <property type="entry name" value="TYROSYL-DNA PHOSPHODIESTERASE DOMAIN-CONTAINING PROTEIN"/>
    <property type="match status" value="1"/>
</dbReference>
<feature type="binding site" evidence="2">
    <location>
        <position position="407"/>
    </location>
    <ligand>
        <name>substrate</name>
    </ligand>
</feature>
<protein>
    <submittedName>
        <fullName evidence="6">Phospholipase D/nuclease</fullName>
    </submittedName>
</protein>
<evidence type="ECO:0000256" key="3">
    <source>
        <dbReference type="PIRSR" id="PIRSR610347-3"/>
    </source>
</evidence>
<feature type="compositionally biased region" description="Polar residues" evidence="4">
    <location>
        <begin position="40"/>
        <end position="53"/>
    </location>
</feature>
<gene>
    <name evidence="6" type="ORF">K489DRAFT_310419</name>
</gene>
<dbReference type="GO" id="GO:0017005">
    <property type="term" value="F:3'-tyrosyl-DNA phosphodiesterase activity"/>
    <property type="evidence" value="ECO:0007669"/>
    <property type="project" value="TreeGrafter"/>
</dbReference>
<feature type="active site" description="Proton donor/acceptor" evidence="1">
    <location>
        <position position="405"/>
    </location>
</feature>
<keyword evidence="5" id="KW-1185">Reference proteome</keyword>
<dbReference type="GeneID" id="54358501"/>
<proteinExistence type="predicted"/>
<dbReference type="OrthoDB" id="47785at2759"/>
<feature type="binding site" evidence="2">
    <location>
        <position position="164"/>
    </location>
    <ligand>
        <name>substrate</name>
    </ligand>
</feature>
<name>A0A6J3MJC5_9PEZI</name>
<reference evidence="6" key="2">
    <citation type="submission" date="2020-04" db="EMBL/GenBank/DDBJ databases">
        <authorList>
            <consortium name="NCBI Genome Project"/>
        </authorList>
    </citation>
    <scope>NUCLEOTIDE SEQUENCE</scope>
    <source>
        <strain evidence="6">CBS 342.82</strain>
    </source>
</reference>
<reference evidence="6" key="3">
    <citation type="submission" date="2025-08" db="UniProtKB">
        <authorList>
            <consortium name="RefSeq"/>
        </authorList>
    </citation>
    <scope>IDENTIFICATION</scope>
    <source>
        <strain evidence="6">CBS 342.82</strain>
    </source>
</reference>
<sequence length="539" mass="59653">MHGLTLDRKQMEQERLARVAARNNKRERSISPPAIRTKPSLVTSSSSVAQQKPINDDPALKYPNGVVRKTWAFGHDRVNDIKIEEVLEPLTLKIAVLSAFKWDTEWVLSKLKTPPKGGNTKCVFVMEAKERELRQQILSDIEEQSSWLRVCFPPMNGAFCMHSKLMLLFHPTKLRIAIPTANLLNFDWGETGQMENSVFMIDLPRLSQPEGQDLADVTSFAKELLHFVKKQGISDDVQKGLLKFDFSATANIAFVHSIGGSSLGEDAARTGLAGLSQAVRSLRLTTSKDLELDFAASSIGSLKEDYLRTFHAAARGEDLILAQSTASSKAKASFFKKTTDKSRVDDNVRIKDKLRIYFPTKNTVESSRAGAAGTICLQRAWFEAATFPSEIFRDYVSTRSGILSHSKIMCARGVSDNPTTNKINSGVAWVYVGSANMSMSAWGTVAKDSKGKVSCRNWECGILLPAMVPRTMDSTTTEPTEEQSDKKQILQSSAKLPADVAVAASIPDMDVFKGVIDLPFVVPGSPYNGREPWYFMETR</sequence>
<dbReference type="CDD" id="cd09122">
    <property type="entry name" value="PLDc_Tdp1_1"/>
    <property type="match status" value="1"/>
</dbReference>
<dbReference type="InterPro" id="IPR010347">
    <property type="entry name" value="Tdp1"/>
</dbReference>
<evidence type="ECO:0000313" key="6">
    <source>
        <dbReference type="RefSeq" id="XP_033464068.1"/>
    </source>
</evidence>
<feature type="active site" description="Nucleophile" evidence="1">
    <location>
        <position position="162"/>
    </location>
</feature>
<reference evidence="6" key="1">
    <citation type="submission" date="2020-01" db="EMBL/GenBank/DDBJ databases">
        <authorList>
            <consortium name="DOE Joint Genome Institute"/>
            <person name="Haridas S."/>
            <person name="Albert R."/>
            <person name="Binder M."/>
            <person name="Bloem J."/>
            <person name="Labutti K."/>
            <person name="Salamov A."/>
            <person name="Andreopoulos B."/>
            <person name="Baker S.E."/>
            <person name="Barry K."/>
            <person name="Bills G."/>
            <person name="Bluhm B.H."/>
            <person name="Cannon C."/>
            <person name="Castanera R."/>
            <person name="Culley D.E."/>
            <person name="Daum C."/>
            <person name="Ezra D."/>
            <person name="Gonzalez J.B."/>
            <person name="Henrissat B."/>
            <person name="Kuo A."/>
            <person name="Liang C."/>
            <person name="Lipzen A."/>
            <person name="Lutzoni F."/>
            <person name="Magnuson J."/>
            <person name="Mondo S."/>
            <person name="Nolan M."/>
            <person name="Ohm R."/>
            <person name="Pangilinan J."/>
            <person name="Park H.-J."/>
            <person name="Ramirez L."/>
            <person name="Alfaro M."/>
            <person name="Sun H."/>
            <person name="Tritt A."/>
            <person name="Yoshinaga Y."/>
            <person name="Zwiers L.-H."/>
            <person name="Turgeon B.G."/>
            <person name="Goodwin S.B."/>
            <person name="Spatafora J.W."/>
            <person name="Crous P.W."/>
            <person name="Grigoriev I.V."/>
        </authorList>
    </citation>
    <scope>NUCLEOTIDE SEQUENCE</scope>
    <source>
        <strain evidence="6">CBS 342.82</strain>
    </source>
</reference>
<feature type="region of interest" description="Disordered" evidence="4">
    <location>
        <begin position="20"/>
        <end position="55"/>
    </location>
</feature>
<evidence type="ECO:0000256" key="2">
    <source>
        <dbReference type="PIRSR" id="PIRSR610347-2"/>
    </source>
</evidence>
<dbReference type="PANTHER" id="PTHR12415">
    <property type="entry name" value="TYROSYL-DNA PHOSPHODIESTERASE 1"/>
    <property type="match status" value="1"/>
</dbReference>
<dbReference type="Pfam" id="PF06087">
    <property type="entry name" value="Tyr-DNA_phospho"/>
    <property type="match status" value="1"/>
</dbReference>
<accession>A0A6J3MJC5</accession>
<dbReference type="GO" id="GO:0006281">
    <property type="term" value="P:DNA repair"/>
    <property type="evidence" value="ECO:0007669"/>
    <property type="project" value="InterPro"/>
</dbReference>
<dbReference type="AlphaFoldDB" id="A0A6J3MJC5"/>
<evidence type="ECO:0000256" key="1">
    <source>
        <dbReference type="PIRSR" id="PIRSR610347-1"/>
    </source>
</evidence>
<feature type="site" description="Interaction with DNA" evidence="3">
    <location>
        <position position="438"/>
    </location>
</feature>
<dbReference type="SUPFAM" id="SSF56024">
    <property type="entry name" value="Phospholipase D/nuclease"/>
    <property type="match status" value="2"/>
</dbReference>
<dbReference type="GO" id="GO:0003690">
    <property type="term" value="F:double-stranded DNA binding"/>
    <property type="evidence" value="ECO:0007669"/>
    <property type="project" value="TreeGrafter"/>
</dbReference>